<evidence type="ECO:0000256" key="1">
    <source>
        <dbReference type="SAM" id="Phobius"/>
    </source>
</evidence>
<evidence type="ECO:0000313" key="2">
    <source>
        <dbReference type="EMBL" id="KKR83466.1"/>
    </source>
</evidence>
<feature type="transmembrane region" description="Helical" evidence="1">
    <location>
        <begin position="87"/>
        <end position="108"/>
    </location>
</feature>
<organism evidence="2 3">
    <name type="scientific">Candidatus Daviesbacteria bacterium GW2011_GWA2_40_9</name>
    <dbReference type="NCBI Taxonomy" id="1618424"/>
    <lineage>
        <taxon>Bacteria</taxon>
        <taxon>Candidatus Daviesiibacteriota</taxon>
    </lineage>
</organism>
<evidence type="ECO:0000313" key="3">
    <source>
        <dbReference type="Proteomes" id="UP000034601"/>
    </source>
</evidence>
<feature type="transmembrane region" description="Helical" evidence="1">
    <location>
        <begin position="120"/>
        <end position="140"/>
    </location>
</feature>
<name>A0A0G0U872_9BACT</name>
<accession>A0A0G0U872</accession>
<reference evidence="2 3" key="1">
    <citation type="journal article" date="2015" name="Nature">
        <title>rRNA introns, odd ribosomes, and small enigmatic genomes across a large radiation of phyla.</title>
        <authorList>
            <person name="Brown C.T."/>
            <person name="Hug L.A."/>
            <person name="Thomas B.C."/>
            <person name="Sharon I."/>
            <person name="Castelle C.J."/>
            <person name="Singh A."/>
            <person name="Wilkins M.J."/>
            <person name="Williams K.H."/>
            <person name="Banfield J.F."/>
        </authorList>
    </citation>
    <scope>NUCLEOTIDE SEQUENCE [LARGE SCALE GENOMIC DNA]</scope>
</reference>
<keyword evidence="1" id="KW-0472">Membrane</keyword>
<sequence length="163" mass="17905">MFLTKSNFFKELKISFQVFGVGVVLGIILASVAKMNAQEFFRNLLEANQDIFQAAQTGNYFELTFSIFKQNLTTAFIIVALGVLHRYLSLAIIFFNGILLGIVILLASELGLSVPKILQMLLPHGVFEIPALLLAGALAIKLSHPGRGFSDRFKTLLKSTSAL</sequence>
<protein>
    <recommendedName>
        <fullName evidence="4">Stage II sporulation protein M</fullName>
    </recommendedName>
</protein>
<keyword evidence="1" id="KW-0812">Transmembrane</keyword>
<dbReference type="EMBL" id="LCAB01000005">
    <property type="protein sequence ID" value="KKR83466.1"/>
    <property type="molecule type" value="Genomic_DNA"/>
</dbReference>
<feature type="transmembrane region" description="Helical" evidence="1">
    <location>
        <begin position="14"/>
        <end position="33"/>
    </location>
</feature>
<comment type="caution">
    <text evidence="2">The sequence shown here is derived from an EMBL/GenBank/DDBJ whole genome shotgun (WGS) entry which is preliminary data.</text>
</comment>
<keyword evidence="1" id="KW-1133">Transmembrane helix</keyword>
<dbReference type="Proteomes" id="UP000034601">
    <property type="component" value="Unassembled WGS sequence"/>
</dbReference>
<dbReference type="PANTHER" id="PTHR35337">
    <property type="entry name" value="SLR1478 PROTEIN"/>
    <property type="match status" value="1"/>
</dbReference>
<dbReference type="PANTHER" id="PTHR35337:SF1">
    <property type="entry name" value="SLR1478 PROTEIN"/>
    <property type="match status" value="1"/>
</dbReference>
<dbReference type="AlphaFoldDB" id="A0A0G0U872"/>
<dbReference type="Pfam" id="PF01944">
    <property type="entry name" value="SpoIIM"/>
    <property type="match status" value="1"/>
</dbReference>
<dbReference type="PATRIC" id="fig|1618424.3.peg.336"/>
<gene>
    <name evidence="2" type="ORF">UU29_C0005G0047</name>
</gene>
<dbReference type="InterPro" id="IPR002798">
    <property type="entry name" value="SpoIIM-like"/>
</dbReference>
<evidence type="ECO:0008006" key="4">
    <source>
        <dbReference type="Google" id="ProtNLM"/>
    </source>
</evidence>
<proteinExistence type="predicted"/>